<evidence type="ECO:0000256" key="6">
    <source>
        <dbReference type="ARBA" id="ARBA00023136"/>
    </source>
</evidence>
<evidence type="ECO:0000256" key="1">
    <source>
        <dbReference type="ARBA" id="ARBA00004236"/>
    </source>
</evidence>
<keyword evidence="6 7" id="KW-0472">Membrane</keyword>
<dbReference type="InterPro" id="IPR021368">
    <property type="entry name" value="T7SS_EccE"/>
</dbReference>
<accession>A0ABT3CFL4</accession>
<keyword evidence="5 7" id="KW-1133">Transmembrane helix</keyword>
<protein>
    <submittedName>
        <fullName evidence="9">Type VII secretion protein EccE</fullName>
    </submittedName>
</protein>
<comment type="caution">
    <text evidence="9">The sequence shown here is derived from an EMBL/GenBank/DDBJ whole genome shotgun (WGS) entry which is preliminary data.</text>
</comment>
<feature type="transmembrane region" description="Helical" evidence="7">
    <location>
        <begin position="21"/>
        <end position="40"/>
    </location>
</feature>
<comment type="subcellular location">
    <subcellularLocation>
        <location evidence="1">Cell membrane</location>
    </subcellularLocation>
</comment>
<dbReference type="Pfam" id="PF11203">
    <property type="entry name" value="EccE"/>
    <property type="match status" value="1"/>
</dbReference>
<keyword evidence="3" id="KW-1003">Cell membrane</keyword>
<evidence type="ECO:0000256" key="3">
    <source>
        <dbReference type="ARBA" id="ARBA00022475"/>
    </source>
</evidence>
<evidence type="ECO:0000313" key="10">
    <source>
        <dbReference type="Proteomes" id="UP001526201"/>
    </source>
</evidence>
<feature type="domain" description="Type VII secretion system protein EccE" evidence="8">
    <location>
        <begin position="118"/>
        <end position="190"/>
    </location>
</feature>
<proteinExistence type="inferred from homology"/>
<evidence type="ECO:0000256" key="7">
    <source>
        <dbReference type="SAM" id="Phobius"/>
    </source>
</evidence>
<organism evidence="9 10">
    <name type="scientific">Mycolicibacterium komossense</name>
    <dbReference type="NCBI Taxonomy" id="1779"/>
    <lineage>
        <taxon>Bacteria</taxon>
        <taxon>Bacillati</taxon>
        <taxon>Actinomycetota</taxon>
        <taxon>Actinomycetes</taxon>
        <taxon>Mycobacteriales</taxon>
        <taxon>Mycobacteriaceae</taxon>
        <taxon>Mycolicibacterium</taxon>
    </lineage>
</organism>
<sequence>MLLAVVPAAMAYPWRATNERWILGIAIGVVVVLLSWWRGLPVTSIARRRLSLLAGRAGREPGAHTLVDRSAADARTTAVLRVLHDRDGELPLPLIAEYLDRYGIRCETVRVTSRDTPVGRSTWIGLTVSAAANLAALQARSADIPLRETAEIAARRLADHLRELGWAISTTDVDIPDLLGPQVTERWRGVQDGAHGYIAAYAAPAQPDTLAQLWSDPVSEVWTVLQFSGSGDEVLVSVACAVRSDDLPAAPPVPGLIAQHGAHRTALAALHPLSTGYVVAPTVSWQSVAGLRWPASRIPVRT</sequence>
<dbReference type="InterPro" id="IPR050051">
    <property type="entry name" value="EccE_dom"/>
</dbReference>
<evidence type="ECO:0000256" key="4">
    <source>
        <dbReference type="ARBA" id="ARBA00022692"/>
    </source>
</evidence>
<evidence type="ECO:0000256" key="2">
    <source>
        <dbReference type="ARBA" id="ARBA00007759"/>
    </source>
</evidence>
<comment type="similarity">
    <text evidence="2">Belongs to the EccE family.</text>
</comment>
<dbReference type="EMBL" id="JACKTY010000032">
    <property type="protein sequence ID" value="MCV7228264.1"/>
    <property type="molecule type" value="Genomic_DNA"/>
</dbReference>
<gene>
    <name evidence="9" type="primary">eccE</name>
    <name evidence="9" type="ORF">H7J73_19825</name>
</gene>
<name>A0ABT3CFL4_9MYCO</name>
<dbReference type="NCBIfam" id="TIGR03923">
    <property type="entry name" value="T7SS_EccE"/>
    <property type="match status" value="1"/>
</dbReference>
<evidence type="ECO:0000259" key="8">
    <source>
        <dbReference type="Pfam" id="PF11203"/>
    </source>
</evidence>
<evidence type="ECO:0000256" key="5">
    <source>
        <dbReference type="ARBA" id="ARBA00022989"/>
    </source>
</evidence>
<keyword evidence="4 7" id="KW-0812">Transmembrane</keyword>
<dbReference type="Proteomes" id="UP001526201">
    <property type="component" value="Unassembled WGS sequence"/>
</dbReference>
<reference evidence="9 10" key="1">
    <citation type="journal article" date="2022" name="BMC Genomics">
        <title>Comparative genome analysis of mycobacteria focusing on tRNA and non-coding RNA.</title>
        <authorList>
            <person name="Behra P.R.K."/>
            <person name="Pettersson B.M.F."/>
            <person name="Ramesh M."/>
            <person name="Das S."/>
            <person name="Dasgupta S."/>
            <person name="Kirsebom L.A."/>
        </authorList>
    </citation>
    <scope>NUCLEOTIDE SEQUENCE [LARGE SCALE GENOMIC DNA]</scope>
    <source>
        <strain evidence="9 10">DSM 44078</strain>
    </source>
</reference>
<evidence type="ECO:0000313" key="9">
    <source>
        <dbReference type="EMBL" id="MCV7228264.1"/>
    </source>
</evidence>
<keyword evidence="10" id="KW-1185">Reference proteome</keyword>